<evidence type="ECO:0000256" key="1">
    <source>
        <dbReference type="SAM" id="MobiDB-lite"/>
    </source>
</evidence>
<protein>
    <submittedName>
        <fullName evidence="2">Uncharacterized protein</fullName>
    </submittedName>
</protein>
<name>A0A849HV66_9HYPH</name>
<dbReference type="AlphaFoldDB" id="A0A849HV66"/>
<comment type="caution">
    <text evidence="2">The sequence shown here is derived from an EMBL/GenBank/DDBJ whole genome shotgun (WGS) entry which is preliminary data.</text>
</comment>
<accession>A0A849HV66</accession>
<dbReference type="EMBL" id="JABEPP010000001">
    <property type="protein sequence ID" value="NNM71002.1"/>
    <property type="molecule type" value="Genomic_DNA"/>
</dbReference>
<reference evidence="2 3" key="1">
    <citation type="submission" date="2020-04" db="EMBL/GenBank/DDBJ databases">
        <title>Enterovirga sp. isolate from soil.</title>
        <authorList>
            <person name="Chea S."/>
            <person name="Kim D.-U."/>
        </authorList>
    </citation>
    <scope>NUCLEOTIDE SEQUENCE [LARGE SCALE GENOMIC DNA]</scope>
    <source>
        <strain evidence="2 3">DB1703</strain>
    </source>
</reference>
<feature type="region of interest" description="Disordered" evidence="1">
    <location>
        <begin position="1"/>
        <end position="36"/>
    </location>
</feature>
<gene>
    <name evidence="2" type="ORF">HJG44_01150</name>
</gene>
<proteinExistence type="predicted"/>
<keyword evidence="3" id="KW-1185">Reference proteome</keyword>
<dbReference type="RefSeq" id="WP_171216514.1">
    <property type="nucleotide sequence ID" value="NZ_JABEPP010000001.1"/>
</dbReference>
<sequence length="85" mass="9338">MTDQHLADPEEAQAGNPRSRALVPLATPRPPHGSDRPEAYFLAQLIACERRLPAYRQARSAAPETATSAYARRSEPAQARLDCLI</sequence>
<evidence type="ECO:0000313" key="2">
    <source>
        <dbReference type="EMBL" id="NNM71002.1"/>
    </source>
</evidence>
<dbReference type="Proteomes" id="UP000564885">
    <property type="component" value="Unassembled WGS sequence"/>
</dbReference>
<organism evidence="2 3">
    <name type="scientific">Enterovirga aerilata</name>
    <dbReference type="NCBI Taxonomy" id="2730920"/>
    <lineage>
        <taxon>Bacteria</taxon>
        <taxon>Pseudomonadati</taxon>
        <taxon>Pseudomonadota</taxon>
        <taxon>Alphaproteobacteria</taxon>
        <taxon>Hyphomicrobiales</taxon>
        <taxon>Methylobacteriaceae</taxon>
        <taxon>Enterovirga</taxon>
    </lineage>
</organism>
<evidence type="ECO:0000313" key="3">
    <source>
        <dbReference type="Proteomes" id="UP000564885"/>
    </source>
</evidence>